<comment type="subunit">
    <text evidence="7">Component of the dolichol-phosphate mannose (DPM) synthase complex.</text>
</comment>
<evidence type="ECO:0000313" key="9">
    <source>
        <dbReference type="EMBL" id="CAD5115926.1"/>
    </source>
</evidence>
<dbReference type="PANTHER" id="PTHR16433:SF0">
    <property type="entry name" value="DOLICHOL-PHOSPHATE MANNOSYLTRANSFERASE SUBUNIT 3"/>
    <property type="match status" value="1"/>
</dbReference>
<evidence type="ECO:0000256" key="3">
    <source>
        <dbReference type="ARBA" id="ARBA00022692"/>
    </source>
</evidence>
<comment type="similarity">
    <text evidence="2 7">Belongs to the DPM3 family.</text>
</comment>
<keyword evidence="5 7" id="KW-1133">Transmembrane helix</keyword>
<evidence type="ECO:0000256" key="6">
    <source>
        <dbReference type="ARBA" id="ARBA00023136"/>
    </source>
</evidence>
<sequence>MSMVVFLTLSINYIYDLLQSPILLGIGFAVFSAGVVAYRVATFNDCVDASEELKQQIREAKNDLKTKGFEFSS</sequence>
<feature type="transmembrane region" description="Helical" evidence="7">
    <location>
        <begin position="20"/>
        <end position="41"/>
    </location>
</feature>
<keyword evidence="4 7" id="KW-0256">Endoplasmic reticulum</keyword>
<dbReference type="UniPathway" id="UPA00378"/>
<evidence type="ECO:0000256" key="2">
    <source>
        <dbReference type="ARBA" id="ARBA00010430"/>
    </source>
</evidence>
<dbReference type="PANTHER" id="PTHR16433">
    <property type="entry name" value="DOLICHOL-PHOSPHATE MANNOSYLTRANSFERASE SUBUNIT 3"/>
    <property type="match status" value="1"/>
</dbReference>
<keyword evidence="8" id="KW-0175">Coiled coil</keyword>
<dbReference type="GO" id="GO:0033185">
    <property type="term" value="C:dolichol-phosphate-mannose synthase complex"/>
    <property type="evidence" value="ECO:0007669"/>
    <property type="project" value="TreeGrafter"/>
</dbReference>
<keyword evidence="3 7" id="KW-0812">Transmembrane</keyword>
<keyword evidence="6 7" id="KW-0472">Membrane</keyword>
<dbReference type="EMBL" id="CAJFCJ010000006">
    <property type="protein sequence ID" value="CAD5115926.1"/>
    <property type="molecule type" value="Genomic_DNA"/>
</dbReference>
<dbReference type="Proteomes" id="UP000549394">
    <property type="component" value="Unassembled WGS sequence"/>
</dbReference>
<accession>A0A7I8VKV4</accession>
<comment type="caution">
    <text evidence="9">The sequence shown here is derived from an EMBL/GenBank/DDBJ whole genome shotgun (WGS) entry which is preliminary data.</text>
</comment>
<proteinExistence type="inferred from homology"/>
<evidence type="ECO:0000256" key="4">
    <source>
        <dbReference type="ARBA" id="ARBA00022824"/>
    </source>
</evidence>
<name>A0A7I8VKV4_9ANNE</name>
<dbReference type="GO" id="GO:0005789">
    <property type="term" value="C:endoplasmic reticulum membrane"/>
    <property type="evidence" value="ECO:0007669"/>
    <property type="project" value="UniProtKB-SubCell"/>
</dbReference>
<protein>
    <recommendedName>
        <fullName evidence="7">Dolichol-phosphate mannosyltransferase subunit 3</fullName>
    </recommendedName>
</protein>
<evidence type="ECO:0000256" key="7">
    <source>
        <dbReference type="RuleBase" id="RU365085"/>
    </source>
</evidence>
<evidence type="ECO:0000256" key="8">
    <source>
        <dbReference type="SAM" id="Coils"/>
    </source>
</evidence>
<gene>
    <name evidence="9" type="ORF">DGYR_LOCUS4610</name>
</gene>
<dbReference type="InterPro" id="IPR013174">
    <property type="entry name" value="DPM3"/>
</dbReference>
<keyword evidence="10" id="KW-1185">Reference proteome</keyword>
<dbReference type="GO" id="GO:0006506">
    <property type="term" value="P:GPI anchor biosynthetic process"/>
    <property type="evidence" value="ECO:0007669"/>
    <property type="project" value="TreeGrafter"/>
</dbReference>
<comment type="caution">
    <text evidence="7">Lacks conserved residue(s) required for the propagation of feature annotation.</text>
</comment>
<comment type="pathway">
    <text evidence="7">Protein modification; protein glycosylation.</text>
</comment>
<evidence type="ECO:0000256" key="5">
    <source>
        <dbReference type="ARBA" id="ARBA00022989"/>
    </source>
</evidence>
<evidence type="ECO:0000313" key="10">
    <source>
        <dbReference type="Proteomes" id="UP000549394"/>
    </source>
</evidence>
<dbReference type="Pfam" id="PF08285">
    <property type="entry name" value="DPM3"/>
    <property type="match status" value="1"/>
</dbReference>
<organism evidence="9 10">
    <name type="scientific">Dimorphilus gyrociliatus</name>
    <dbReference type="NCBI Taxonomy" id="2664684"/>
    <lineage>
        <taxon>Eukaryota</taxon>
        <taxon>Metazoa</taxon>
        <taxon>Spiralia</taxon>
        <taxon>Lophotrochozoa</taxon>
        <taxon>Annelida</taxon>
        <taxon>Polychaeta</taxon>
        <taxon>Polychaeta incertae sedis</taxon>
        <taxon>Dinophilidae</taxon>
        <taxon>Dimorphilus</taxon>
    </lineage>
</organism>
<feature type="coiled-coil region" evidence="8">
    <location>
        <begin position="43"/>
        <end position="70"/>
    </location>
</feature>
<comment type="subcellular location">
    <subcellularLocation>
        <location evidence="1 7">Endoplasmic reticulum membrane</location>
        <topology evidence="1 7">Multi-pass membrane protein</topology>
    </subcellularLocation>
</comment>
<dbReference type="AlphaFoldDB" id="A0A7I8VKV4"/>
<evidence type="ECO:0000256" key="1">
    <source>
        <dbReference type="ARBA" id="ARBA00004477"/>
    </source>
</evidence>
<reference evidence="9 10" key="1">
    <citation type="submission" date="2020-08" db="EMBL/GenBank/DDBJ databases">
        <authorList>
            <person name="Hejnol A."/>
        </authorList>
    </citation>
    <scope>NUCLEOTIDE SEQUENCE [LARGE SCALE GENOMIC DNA]</scope>
</reference>
<dbReference type="OrthoDB" id="2014333at2759"/>
<comment type="function">
    <text evidence="7">Stabilizer subunit of the dolichol-phosphate mannose (DPM) synthase complex; tethers catalytic subunit to the ER.</text>
</comment>